<evidence type="ECO:0000256" key="4">
    <source>
        <dbReference type="ARBA" id="ARBA00022833"/>
    </source>
</evidence>
<dbReference type="Proteomes" id="UP000242205">
    <property type="component" value="Chromosome"/>
</dbReference>
<dbReference type="InterPro" id="IPR054418">
    <property type="entry name" value="MQNX/HUTI_composite_N"/>
</dbReference>
<dbReference type="InterPro" id="IPR011059">
    <property type="entry name" value="Metal-dep_hydrolase_composite"/>
</dbReference>
<evidence type="ECO:0000313" key="8">
    <source>
        <dbReference type="Proteomes" id="UP000242205"/>
    </source>
</evidence>
<dbReference type="PANTHER" id="PTHR43794:SF11">
    <property type="entry name" value="AMIDOHYDROLASE-RELATED DOMAIN-CONTAINING PROTEIN"/>
    <property type="match status" value="1"/>
</dbReference>
<dbReference type="GO" id="GO:0016810">
    <property type="term" value="F:hydrolase activity, acting on carbon-nitrogen (but not peptide) bonds"/>
    <property type="evidence" value="ECO:0007669"/>
    <property type="project" value="InterPro"/>
</dbReference>
<organism evidence="7 8">
    <name type="scientific">Pseudazoarcus pumilus</name>
    <dbReference type="NCBI Taxonomy" id="2067960"/>
    <lineage>
        <taxon>Bacteria</taxon>
        <taxon>Pseudomonadati</taxon>
        <taxon>Pseudomonadota</taxon>
        <taxon>Betaproteobacteria</taxon>
        <taxon>Rhodocyclales</taxon>
        <taxon>Zoogloeaceae</taxon>
        <taxon>Pseudazoarcus</taxon>
    </lineage>
</organism>
<evidence type="ECO:0000256" key="2">
    <source>
        <dbReference type="ARBA" id="ARBA00022723"/>
    </source>
</evidence>
<dbReference type="Pfam" id="PF22039">
    <property type="entry name" value="HUTI_composite_bact"/>
    <property type="match status" value="1"/>
</dbReference>
<dbReference type="OrthoDB" id="9807210at2"/>
<dbReference type="EMBL" id="CP025682">
    <property type="protein sequence ID" value="AUN96300.1"/>
    <property type="molecule type" value="Genomic_DNA"/>
</dbReference>
<comment type="similarity">
    <text evidence="1">Belongs to the metallo-dependent hydrolases superfamily. ATZ/TRZ family.</text>
</comment>
<reference evidence="7 8" key="1">
    <citation type="submission" date="2018-01" db="EMBL/GenBank/DDBJ databases">
        <authorList>
            <person name="Fu G.-Y."/>
        </authorList>
    </citation>
    <scope>NUCLEOTIDE SEQUENCE [LARGE SCALE GENOMIC DNA]</scope>
    <source>
        <strain evidence="7 8">SY39</strain>
    </source>
</reference>
<dbReference type="InterPro" id="IPR050287">
    <property type="entry name" value="MTA/SAH_deaminase"/>
</dbReference>
<evidence type="ECO:0000259" key="6">
    <source>
        <dbReference type="Pfam" id="PF22039"/>
    </source>
</evidence>
<evidence type="ECO:0000259" key="5">
    <source>
        <dbReference type="Pfam" id="PF01979"/>
    </source>
</evidence>
<keyword evidence="4" id="KW-0862">Zinc</keyword>
<name>A0A2I6SAL7_9RHOO</name>
<dbReference type="SUPFAM" id="SSF51338">
    <property type="entry name" value="Composite domain of metallo-dependent hydrolases"/>
    <property type="match status" value="1"/>
</dbReference>
<proteinExistence type="inferred from homology"/>
<keyword evidence="3 7" id="KW-0378">Hydrolase</keyword>
<keyword evidence="2" id="KW-0479">Metal-binding</keyword>
<dbReference type="Gene3D" id="3.20.20.140">
    <property type="entry name" value="Metal-dependent hydrolases"/>
    <property type="match status" value="1"/>
</dbReference>
<evidence type="ECO:0000313" key="7">
    <source>
        <dbReference type="EMBL" id="AUN96300.1"/>
    </source>
</evidence>
<keyword evidence="8" id="KW-1185">Reference proteome</keyword>
<evidence type="ECO:0000256" key="3">
    <source>
        <dbReference type="ARBA" id="ARBA00022801"/>
    </source>
</evidence>
<feature type="domain" description="Amidohydrolase-related" evidence="5">
    <location>
        <begin position="47"/>
        <end position="399"/>
    </location>
</feature>
<protein>
    <submittedName>
        <fullName evidence="7">N-ethylammeline chlorohydrolase</fullName>
    </submittedName>
</protein>
<dbReference type="GO" id="GO:0046872">
    <property type="term" value="F:metal ion binding"/>
    <property type="evidence" value="ECO:0007669"/>
    <property type="project" value="UniProtKB-KW"/>
</dbReference>
<dbReference type="AlphaFoldDB" id="A0A2I6SAL7"/>
<dbReference type="InterPro" id="IPR032466">
    <property type="entry name" value="Metal_Hydrolase"/>
</dbReference>
<feature type="domain" description="Aminodeoxyfutalosine deaminase/Imidazolonepropionase-like composite" evidence="6">
    <location>
        <begin position="13"/>
        <end position="35"/>
    </location>
</feature>
<dbReference type="KEGG" id="atw:C0099_01645"/>
<gene>
    <name evidence="7" type="ORF">C0099_01645</name>
</gene>
<dbReference type="Pfam" id="PF01979">
    <property type="entry name" value="Amidohydro_1"/>
    <property type="match status" value="1"/>
</dbReference>
<dbReference type="Gene3D" id="2.30.40.10">
    <property type="entry name" value="Urease, subunit C, domain 1"/>
    <property type="match status" value="1"/>
</dbReference>
<evidence type="ECO:0000256" key="1">
    <source>
        <dbReference type="ARBA" id="ARBA00006745"/>
    </source>
</evidence>
<dbReference type="InterPro" id="IPR006680">
    <property type="entry name" value="Amidohydro-rel"/>
</dbReference>
<sequence length="439" mass="47601">MTCDEDDRTIAHGAVAIRGNRIVAIGTQGELAARFEAAETIDAGNQLVMPGFINSHNHTPLMIVRGMIEDRNFAPAYTRSLPNVHALSEEETHALSRAGAYELLRGGITTAVDFYRHPRALVAAADEVGLRAVISGRIHDADTAELAQGHYVHKREIGEATLRETLDLIADGERRDNDRIRFDFGPHAADTCSRALLAEVAALAVGRECNIHTHLAQSQKEVDHVLARDGMLPHRLFAEVGLLDERMIAAHCVFLEGEAIAEVGASGMAVAHAPHQNARVGNIAPVRDLADAGARITLCTDTRSADMFEAMRLAVASARIRRKELEPKSRKALSWVLSEPAAALRLPGVSGMLREGDKADLILIDLDSPNLVPFVEGPGMLVHSGQSLNVDTVIIDGRVRLRDRKPVGFDGRDIVREAQRVGARLWKAQGIESPIAEPA</sequence>
<dbReference type="PANTHER" id="PTHR43794">
    <property type="entry name" value="AMINOHYDROLASE SSNA-RELATED"/>
    <property type="match status" value="1"/>
</dbReference>
<dbReference type="SUPFAM" id="SSF51556">
    <property type="entry name" value="Metallo-dependent hydrolases"/>
    <property type="match status" value="1"/>
</dbReference>
<accession>A0A2I6SAL7</accession>